<evidence type="ECO:0000256" key="6">
    <source>
        <dbReference type="SAM" id="Phobius"/>
    </source>
</evidence>
<dbReference type="PANTHER" id="PTHR32191">
    <property type="entry name" value="TETRASPANIN-8-RELATED"/>
    <property type="match status" value="1"/>
</dbReference>
<keyword evidence="4 6" id="KW-1133">Transmembrane helix</keyword>
<comment type="subcellular location">
    <subcellularLocation>
        <location evidence="1">Membrane</location>
        <topology evidence="1">Multi-pass membrane protein</topology>
    </subcellularLocation>
</comment>
<keyword evidence="3 6" id="KW-0812">Transmembrane</keyword>
<dbReference type="GO" id="GO:0016020">
    <property type="term" value="C:membrane"/>
    <property type="evidence" value="ECO:0007669"/>
    <property type="project" value="UniProtKB-SubCell"/>
</dbReference>
<dbReference type="GO" id="GO:0009734">
    <property type="term" value="P:auxin-activated signaling pathway"/>
    <property type="evidence" value="ECO:0007669"/>
    <property type="project" value="InterPro"/>
</dbReference>
<dbReference type="EMBL" id="JBBNAG010000002">
    <property type="protein sequence ID" value="KAK9158208.1"/>
    <property type="molecule type" value="Genomic_DNA"/>
</dbReference>
<evidence type="ECO:0000256" key="2">
    <source>
        <dbReference type="ARBA" id="ARBA00006840"/>
    </source>
</evidence>
<feature type="transmembrane region" description="Helical" evidence="6">
    <location>
        <begin position="236"/>
        <end position="256"/>
    </location>
</feature>
<feature type="transmembrane region" description="Helical" evidence="6">
    <location>
        <begin position="45"/>
        <end position="67"/>
    </location>
</feature>
<comment type="similarity">
    <text evidence="2">Belongs to the tetraspanin (TM4SF) family.</text>
</comment>
<reference evidence="7 8" key="1">
    <citation type="submission" date="2024-01" db="EMBL/GenBank/DDBJ databases">
        <title>Genome assemblies of Stephania.</title>
        <authorList>
            <person name="Yang L."/>
        </authorList>
    </citation>
    <scope>NUCLEOTIDE SEQUENCE [LARGE SCALE GENOMIC DNA]</scope>
    <source>
        <strain evidence="7">JXDWG</strain>
        <tissue evidence="7">Leaf</tissue>
    </source>
</reference>
<dbReference type="AlphaFoldDB" id="A0AAP0KUH0"/>
<evidence type="ECO:0000256" key="3">
    <source>
        <dbReference type="ARBA" id="ARBA00022692"/>
    </source>
</evidence>
<evidence type="ECO:0000313" key="7">
    <source>
        <dbReference type="EMBL" id="KAK9158208.1"/>
    </source>
</evidence>
<evidence type="ECO:0000256" key="4">
    <source>
        <dbReference type="ARBA" id="ARBA00022989"/>
    </source>
</evidence>
<evidence type="ECO:0000256" key="1">
    <source>
        <dbReference type="ARBA" id="ARBA00004141"/>
    </source>
</evidence>
<dbReference type="Pfam" id="PF00335">
    <property type="entry name" value="Tetraspanin"/>
    <property type="match status" value="1"/>
</dbReference>
<comment type="caution">
    <text evidence="7">The sequence shown here is derived from an EMBL/GenBank/DDBJ whole genome shotgun (WGS) entry which is preliminary data.</text>
</comment>
<accession>A0AAP0KUH0</accession>
<dbReference type="InterPro" id="IPR018499">
    <property type="entry name" value="Tetraspanin/Peripherin"/>
</dbReference>
<dbReference type="Proteomes" id="UP001419268">
    <property type="component" value="Unassembled WGS sequence"/>
</dbReference>
<protein>
    <recommendedName>
        <fullName evidence="9">Tetraspanin-3</fullName>
    </recommendedName>
</protein>
<feature type="transmembrane region" description="Helical" evidence="6">
    <location>
        <begin position="74"/>
        <end position="94"/>
    </location>
</feature>
<dbReference type="InterPro" id="IPR044991">
    <property type="entry name" value="TET_plant"/>
</dbReference>
<sequence length="259" mass="28654">MAASKGLVGSLSFLTFLVSIPVLGPGIWLSTRASSTDCFRFLEWPFIVLGVSIIVVSLAGVAGACYGNTFPLRFYMVSMFIIIGVLIGFVIFAYRVTGTGSGRAVQWRVYSDYYLEDYSGWLKERVAEEKNWADISSCVRKSKVCARMRREPDGLLEPAEVFYTRKLSPIESGCCKPPTECNFLYVNETTWNPGVIPPGPSVDCARWSNDQAALCYTCDSCKAGVLGSLNESWRKAALINIVAIVILVTIYARLYLRAK</sequence>
<evidence type="ECO:0008006" key="9">
    <source>
        <dbReference type="Google" id="ProtNLM"/>
    </source>
</evidence>
<keyword evidence="5 6" id="KW-0472">Membrane</keyword>
<evidence type="ECO:0000313" key="8">
    <source>
        <dbReference type="Proteomes" id="UP001419268"/>
    </source>
</evidence>
<name>A0AAP0KUH0_9MAGN</name>
<proteinExistence type="inferred from homology"/>
<organism evidence="7 8">
    <name type="scientific">Stephania cephalantha</name>
    <dbReference type="NCBI Taxonomy" id="152367"/>
    <lineage>
        <taxon>Eukaryota</taxon>
        <taxon>Viridiplantae</taxon>
        <taxon>Streptophyta</taxon>
        <taxon>Embryophyta</taxon>
        <taxon>Tracheophyta</taxon>
        <taxon>Spermatophyta</taxon>
        <taxon>Magnoliopsida</taxon>
        <taxon>Ranunculales</taxon>
        <taxon>Menispermaceae</taxon>
        <taxon>Menispermoideae</taxon>
        <taxon>Cissampelideae</taxon>
        <taxon>Stephania</taxon>
    </lineage>
</organism>
<keyword evidence="8" id="KW-1185">Reference proteome</keyword>
<gene>
    <name evidence="7" type="ORF">Scep_004782</name>
</gene>
<evidence type="ECO:0000256" key="5">
    <source>
        <dbReference type="ARBA" id="ARBA00023136"/>
    </source>
</evidence>